<keyword evidence="2" id="KW-1185">Reference proteome</keyword>
<dbReference type="AlphaFoldDB" id="A0AAD1SPB4"/>
<organism evidence="1 2">
    <name type="scientific">Pelobates cultripes</name>
    <name type="common">Western spadefoot toad</name>
    <dbReference type="NCBI Taxonomy" id="61616"/>
    <lineage>
        <taxon>Eukaryota</taxon>
        <taxon>Metazoa</taxon>
        <taxon>Chordata</taxon>
        <taxon>Craniata</taxon>
        <taxon>Vertebrata</taxon>
        <taxon>Euteleostomi</taxon>
        <taxon>Amphibia</taxon>
        <taxon>Batrachia</taxon>
        <taxon>Anura</taxon>
        <taxon>Pelobatoidea</taxon>
        <taxon>Pelobatidae</taxon>
        <taxon>Pelobates</taxon>
    </lineage>
</organism>
<reference evidence="1" key="1">
    <citation type="submission" date="2022-03" db="EMBL/GenBank/DDBJ databases">
        <authorList>
            <person name="Alioto T."/>
            <person name="Alioto T."/>
            <person name="Gomez Garrido J."/>
        </authorList>
    </citation>
    <scope>NUCLEOTIDE SEQUENCE</scope>
</reference>
<dbReference type="Proteomes" id="UP001295444">
    <property type="component" value="Chromosome 07"/>
</dbReference>
<evidence type="ECO:0000313" key="1">
    <source>
        <dbReference type="EMBL" id="CAH2305011.1"/>
    </source>
</evidence>
<gene>
    <name evidence="1" type="ORF">PECUL_23A052895</name>
</gene>
<dbReference type="InterPro" id="IPR036249">
    <property type="entry name" value="Thioredoxin-like_sf"/>
</dbReference>
<proteinExistence type="predicted"/>
<name>A0AAD1SPB4_PELCU</name>
<evidence type="ECO:0000313" key="2">
    <source>
        <dbReference type="Proteomes" id="UP001295444"/>
    </source>
</evidence>
<dbReference type="EMBL" id="OW240918">
    <property type="protein sequence ID" value="CAH2305011.1"/>
    <property type="molecule type" value="Genomic_DNA"/>
</dbReference>
<sequence>MIILPSCLLTIKISPLIEKIDDHKDFKKLLRTRNNVLVLFSKSAPAAERQLKLLSDVAQDVKGRATVSWIDCGDAESRKLCKKLKVDPSSKSNGLELLHYKDGTFHTEYNRPGTYKVCSE</sequence>
<dbReference type="SUPFAM" id="SSF52833">
    <property type="entry name" value="Thioredoxin-like"/>
    <property type="match status" value="1"/>
</dbReference>
<protein>
    <submittedName>
        <fullName evidence="1">Disulfide-isomerase A5</fullName>
    </submittedName>
</protein>
<accession>A0AAD1SPB4</accession>
<dbReference type="Gene3D" id="3.40.30.10">
    <property type="entry name" value="Glutaredoxin"/>
    <property type="match status" value="1"/>
</dbReference>